<dbReference type="EMBL" id="CP001349">
    <property type="protein sequence ID" value="ACL58448.1"/>
    <property type="molecule type" value="Genomic_DNA"/>
</dbReference>
<dbReference type="Pfam" id="PF23812">
    <property type="entry name" value="Phage_TAC_18"/>
    <property type="match status" value="1"/>
</dbReference>
<keyword evidence="2" id="KW-1185">Reference proteome</keyword>
<evidence type="ECO:0000313" key="1">
    <source>
        <dbReference type="EMBL" id="ACL58448.1"/>
    </source>
</evidence>
<dbReference type="InterPro" id="IPR056919">
    <property type="entry name" value="Phage_TAC_18"/>
</dbReference>
<protein>
    <submittedName>
        <fullName evidence="1">Uncharacterized protein</fullName>
    </submittedName>
</protein>
<dbReference type="STRING" id="460265.Mnod_3538"/>
<organism evidence="1 2">
    <name type="scientific">Methylobacterium nodulans (strain LMG 21967 / CNCM I-2342 / ORS 2060)</name>
    <dbReference type="NCBI Taxonomy" id="460265"/>
    <lineage>
        <taxon>Bacteria</taxon>
        <taxon>Pseudomonadati</taxon>
        <taxon>Pseudomonadota</taxon>
        <taxon>Alphaproteobacteria</taxon>
        <taxon>Hyphomicrobiales</taxon>
        <taxon>Methylobacteriaceae</taxon>
        <taxon>Methylobacterium</taxon>
    </lineage>
</organism>
<dbReference type="OrthoDB" id="8371071at2"/>
<dbReference type="Proteomes" id="UP000008207">
    <property type="component" value="Chromosome"/>
</dbReference>
<dbReference type="HOGENOM" id="CLU_2317068_0_0_5"/>
<dbReference type="KEGG" id="mno:Mnod_3538"/>
<reference evidence="1 2" key="1">
    <citation type="submission" date="2009-01" db="EMBL/GenBank/DDBJ databases">
        <title>Complete sequence of chromosome of Methylobacterium nodulans ORS 2060.</title>
        <authorList>
            <consortium name="US DOE Joint Genome Institute"/>
            <person name="Lucas S."/>
            <person name="Copeland A."/>
            <person name="Lapidus A."/>
            <person name="Glavina del Rio T."/>
            <person name="Dalin E."/>
            <person name="Tice H."/>
            <person name="Bruce D."/>
            <person name="Goodwin L."/>
            <person name="Pitluck S."/>
            <person name="Sims D."/>
            <person name="Brettin T."/>
            <person name="Detter J.C."/>
            <person name="Han C."/>
            <person name="Larimer F."/>
            <person name="Land M."/>
            <person name="Hauser L."/>
            <person name="Kyrpides N."/>
            <person name="Ivanova N."/>
            <person name="Marx C.J."/>
            <person name="Richardson P."/>
        </authorList>
    </citation>
    <scope>NUCLEOTIDE SEQUENCE [LARGE SCALE GENOMIC DNA]</scope>
    <source>
        <strain evidence="2">LMG 21967 / CNCM I-2342 / ORS 2060</strain>
    </source>
</reference>
<proteinExistence type="predicted"/>
<sequence>MPPGGAYLWDVFWELEETRQAGWGALSFTYQEIDAYCRTMDVRLRPWEVRIILAMDRARRAAFPKPDDPERPTVTRLASASDVDAFERAFDRFGTVIDA</sequence>
<evidence type="ECO:0000313" key="2">
    <source>
        <dbReference type="Proteomes" id="UP000008207"/>
    </source>
</evidence>
<dbReference type="AlphaFoldDB" id="B8INT2"/>
<accession>B8INT2</accession>
<gene>
    <name evidence="1" type="ordered locus">Mnod_3538</name>
</gene>
<dbReference type="RefSeq" id="WP_015930108.1">
    <property type="nucleotide sequence ID" value="NC_011894.1"/>
</dbReference>
<name>B8INT2_METNO</name>